<feature type="transmembrane region" description="Helical" evidence="1">
    <location>
        <begin position="20"/>
        <end position="50"/>
    </location>
</feature>
<feature type="transmembrane region" description="Helical" evidence="1">
    <location>
        <begin position="76"/>
        <end position="96"/>
    </location>
</feature>
<protein>
    <submittedName>
        <fullName evidence="3">Abortive infection protein</fullName>
    </submittedName>
</protein>
<feature type="transmembrane region" description="Helical" evidence="1">
    <location>
        <begin position="202"/>
        <end position="222"/>
    </location>
</feature>
<dbReference type="EMBL" id="CP002691">
    <property type="protein sequence ID" value="AEE52395.1"/>
    <property type="molecule type" value="Genomic_DNA"/>
</dbReference>
<feature type="transmembrane region" description="Helical" evidence="1">
    <location>
        <begin position="281"/>
        <end position="299"/>
    </location>
</feature>
<organism evidence="3 4">
    <name type="scientific">Haliscomenobacter hydrossis (strain ATCC 27775 / DSM 1100 / LMG 10767 / O)</name>
    <dbReference type="NCBI Taxonomy" id="760192"/>
    <lineage>
        <taxon>Bacteria</taxon>
        <taxon>Pseudomonadati</taxon>
        <taxon>Bacteroidota</taxon>
        <taxon>Saprospiria</taxon>
        <taxon>Saprospirales</taxon>
        <taxon>Haliscomenobacteraceae</taxon>
        <taxon>Haliscomenobacter</taxon>
    </lineage>
</organism>
<dbReference type="eggNOG" id="COG1266">
    <property type="taxonomic scope" value="Bacteria"/>
</dbReference>
<dbReference type="RefSeq" id="WP_013766933.1">
    <property type="nucleotide sequence ID" value="NC_015510.1"/>
</dbReference>
<reference evidence="3 4" key="1">
    <citation type="journal article" date="2011" name="Stand. Genomic Sci.">
        <title>Complete genome sequence of Haliscomenobacter hydrossis type strain (O).</title>
        <authorList>
            <consortium name="US DOE Joint Genome Institute (JGI-PGF)"/>
            <person name="Daligault H."/>
            <person name="Lapidus A."/>
            <person name="Zeytun A."/>
            <person name="Nolan M."/>
            <person name="Lucas S."/>
            <person name="Del Rio T.G."/>
            <person name="Tice H."/>
            <person name="Cheng J.F."/>
            <person name="Tapia R."/>
            <person name="Han C."/>
            <person name="Goodwin L."/>
            <person name="Pitluck S."/>
            <person name="Liolios K."/>
            <person name="Pagani I."/>
            <person name="Ivanova N."/>
            <person name="Huntemann M."/>
            <person name="Mavromatis K."/>
            <person name="Mikhailova N."/>
            <person name="Pati A."/>
            <person name="Chen A."/>
            <person name="Palaniappan K."/>
            <person name="Land M."/>
            <person name="Hauser L."/>
            <person name="Brambilla E.M."/>
            <person name="Rohde M."/>
            <person name="Verbarg S."/>
            <person name="Goker M."/>
            <person name="Bristow J."/>
            <person name="Eisen J.A."/>
            <person name="Markowitz V."/>
            <person name="Hugenholtz P."/>
            <person name="Kyrpides N.C."/>
            <person name="Klenk H.P."/>
            <person name="Woyke T."/>
        </authorList>
    </citation>
    <scope>NUCLEOTIDE SEQUENCE [LARGE SCALE GENOMIC DNA]</scope>
    <source>
        <strain evidence="4">ATCC 27775 / DSM 1100 / LMG 10767 / O</strain>
    </source>
</reference>
<dbReference type="HOGENOM" id="CLU_067776_1_0_10"/>
<keyword evidence="4" id="KW-1185">Reference proteome</keyword>
<evidence type="ECO:0000259" key="2">
    <source>
        <dbReference type="Pfam" id="PF02517"/>
    </source>
</evidence>
<dbReference type="GO" id="GO:0080120">
    <property type="term" value="P:CAAX-box protein maturation"/>
    <property type="evidence" value="ECO:0007669"/>
    <property type="project" value="UniProtKB-ARBA"/>
</dbReference>
<dbReference type="PANTHER" id="PTHR36435:SF1">
    <property type="entry name" value="CAAX AMINO TERMINAL PROTEASE FAMILY PROTEIN"/>
    <property type="match status" value="1"/>
</dbReference>
<dbReference type="KEGG" id="hhy:Halhy_4555"/>
<dbReference type="GO" id="GO:0004175">
    <property type="term" value="F:endopeptidase activity"/>
    <property type="evidence" value="ECO:0007669"/>
    <property type="project" value="UniProtKB-ARBA"/>
</dbReference>
<feature type="domain" description="CAAX prenyl protease 2/Lysostaphin resistance protein A-like" evidence="2">
    <location>
        <begin position="166"/>
        <end position="254"/>
    </location>
</feature>
<keyword evidence="1" id="KW-1133">Transmembrane helix</keyword>
<evidence type="ECO:0000313" key="3">
    <source>
        <dbReference type="EMBL" id="AEE52395.1"/>
    </source>
</evidence>
<dbReference type="InterPro" id="IPR003675">
    <property type="entry name" value="Rce1/LyrA-like_dom"/>
</dbReference>
<sequence length="306" mass="34457">MIYPIPDSEMPAKGNETSPWIVLFCLVTFMLIGLVVGSLVTTGLITSLGFEGLSFLSTLKEEASLQQRNLARWANLFPHLFAFTGGALLVALLFFRSKWLQELKLNHWPGWLFIGASLLFIVGIFPFAQTTYWINQQLPLPTWMKDMEQNANELVKILLRMESPAELLLNLLTVGVVAAVGEELVFRGIVQQQLTRLLRHPIAAIWVTAFIFSAIHMQFVGFLPRMFLGAGLGYLFHWSKSLWLPIIAHFLFNSLQVVAYYVLGENAGQFSPDQVIDDPNWLGGGLGLVVIIVVGYYLSRMHKHNH</sequence>
<dbReference type="InterPro" id="IPR052710">
    <property type="entry name" value="CAAX_protease"/>
</dbReference>
<dbReference type="PANTHER" id="PTHR36435">
    <property type="entry name" value="SLR1288 PROTEIN"/>
    <property type="match status" value="1"/>
</dbReference>
<feature type="transmembrane region" description="Helical" evidence="1">
    <location>
        <begin position="108"/>
        <end position="128"/>
    </location>
</feature>
<evidence type="ECO:0000313" key="4">
    <source>
        <dbReference type="Proteomes" id="UP000008461"/>
    </source>
</evidence>
<dbReference type="STRING" id="760192.Halhy_4555"/>
<feature type="transmembrane region" description="Helical" evidence="1">
    <location>
        <begin position="242"/>
        <end position="261"/>
    </location>
</feature>
<dbReference type="Proteomes" id="UP000008461">
    <property type="component" value="Chromosome"/>
</dbReference>
<gene>
    <name evidence="3" type="ordered locus">Halhy_4555</name>
</gene>
<keyword evidence="1" id="KW-0472">Membrane</keyword>
<feature type="transmembrane region" description="Helical" evidence="1">
    <location>
        <begin position="167"/>
        <end position="190"/>
    </location>
</feature>
<name>F4KTI1_HALH1</name>
<dbReference type="Pfam" id="PF02517">
    <property type="entry name" value="Rce1-like"/>
    <property type="match status" value="1"/>
</dbReference>
<reference key="2">
    <citation type="submission" date="2011-04" db="EMBL/GenBank/DDBJ databases">
        <title>Complete sequence of chromosome of Haliscomenobacter hydrossis DSM 1100.</title>
        <authorList>
            <consortium name="US DOE Joint Genome Institute (JGI-PGF)"/>
            <person name="Lucas S."/>
            <person name="Han J."/>
            <person name="Lapidus A."/>
            <person name="Bruce D."/>
            <person name="Goodwin L."/>
            <person name="Pitluck S."/>
            <person name="Peters L."/>
            <person name="Kyrpides N."/>
            <person name="Mavromatis K."/>
            <person name="Ivanova N."/>
            <person name="Ovchinnikova G."/>
            <person name="Pagani I."/>
            <person name="Daligault H."/>
            <person name="Detter J.C."/>
            <person name="Han C."/>
            <person name="Land M."/>
            <person name="Hauser L."/>
            <person name="Markowitz V."/>
            <person name="Cheng J.-F."/>
            <person name="Hugenholtz P."/>
            <person name="Woyke T."/>
            <person name="Wu D."/>
            <person name="Verbarg S."/>
            <person name="Frueling A."/>
            <person name="Brambilla E."/>
            <person name="Klenk H.-P."/>
            <person name="Eisen J.A."/>
        </authorList>
    </citation>
    <scope>NUCLEOTIDE SEQUENCE</scope>
    <source>
        <strain>DSM 1100</strain>
    </source>
</reference>
<proteinExistence type="predicted"/>
<evidence type="ECO:0000256" key="1">
    <source>
        <dbReference type="SAM" id="Phobius"/>
    </source>
</evidence>
<dbReference type="AlphaFoldDB" id="F4KTI1"/>
<accession>F4KTI1</accession>
<keyword evidence="1" id="KW-0812">Transmembrane</keyword>